<evidence type="ECO:0000313" key="2">
    <source>
        <dbReference type="EMBL" id="EPF71373.1"/>
    </source>
</evidence>
<evidence type="ECO:0000259" key="1">
    <source>
        <dbReference type="Pfam" id="PF04326"/>
    </source>
</evidence>
<evidence type="ECO:0000313" key="3">
    <source>
        <dbReference type="Proteomes" id="UP000014568"/>
    </source>
</evidence>
<dbReference type="eggNOG" id="COG2865">
    <property type="taxonomic scope" value="Bacteria"/>
</dbReference>
<dbReference type="EMBL" id="ATGI01000032">
    <property type="protein sequence ID" value="EPF71373.1"/>
    <property type="molecule type" value="Genomic_DNA"/>
</dbReference>
<dbReference type="RefSeq" id="WP_016656804.1">
    <property type="nucleotide sequence ID" value="NZ_KE340353.1"/>
</dbReference>
<proteinExistence type="predicted"/>
<dbReference type="PATRIC" id="fig|421052.3.peg.2347"/>
<dbReference type="PANTHER" id="PTHR30595:SF6">
    <property type="entry name" value="SCHLAFEN ALBA-2 DOMAIN-CONTAINING PROTEIN"/>
    <property type="match status" value="1"/>
</dbReference>
<dbReference type="HOGENOM" id="CLU_800832_0_0_6"/>
<protein>
    <recommendedName>
        <fullName evidence="1">Schlafen AlbA-2 domain-containing protein</fullName>
    </recommendedName>
</protein>
<dbReference type="OrthoDB" id="9810282at2"/>
<reference evidence="2 3" key="1">
    <citation type="submission" date="2013-06" db="EMBL/GenBank/DDBJ databases">
        <title>The Genome Sequence of Acinetobacter rudis CIP 110305.</title>
        <authorList>
            <consortium name="The Broad Institute Genome Sequencing Platform"/>
            <consortium name="The Broad Institute Genome Sequencing Center for Infectious Disease"/>
            <person name="Cerqueira G."/>
            <person name="Feldgarden M."/>
            <person name="Courvalin P."/>
            <person name="Perichon B."/>
            <person name="Grillot-Courvalin C."/>
            <person name="Clermont D."/>
            <person name="Rocha E."/>
            <person name="Yoon E.-J."/>
            <person name="Nemec A."/>
            <person name="Young S.K."/>
            <person name="Zeng Q."/>
            <person name="Gargeya S."/>
            <person name="Fitzgerald M."/>
            <person name="Abouelleil A."/>
            <person name="Alvarado L."/>
            <person name="Berlin A.M."/>
            <person name="Chapman S.B."/>
            <person name="Dewar J."/>
            <person name="Goldberg J."/>
            <person name="Griggs A."/>
            <person name="Gujja S."/>
            <person name="Hansen M."/>
            <person name="Howarth C."/>
            <person name="Imamovic A."/>
            <person name="Larimer J."/>
            <person name="McCowan C."/>
            <person name="Murphy C."/>
            <person name="Pearson M."/>
            <person name="Priest M."/>
            <person name="Roberts A."/>
            <person name="Saif S."/>
            <person name="Shea T."/>
            <person name="Sykes S."/>
            <person name="Wortman J."/>
            <person name="Nusbaum C."/>
            <person name="Birren B."/>
        </authorList>
    </citation>
    <scope>NUCLEOTIDE SEQUENCE [LARGE SCALE GENOMIC DNA]</scope>
    <source>
        <strain evidence="2 3">CIP 110305</strain>
    </source>
</reference>
<organism evidence="2 3">
    <name type="scientific">Acinetobacter rudis CIP 110305</name>
    <dbReference type="NCBI Taxonomy" id="421052"/>
    <lineage>
        <taxon>Bacteria</taxon>
        <taxon>Pseudomonadati</taxon>
        <taxon>Pseudomonadota</taxon>
        <taxon>Gammaproteobacteria</taxon>
        <taxon>Moraxellales</taxon>
        <taxon>Moraxellaceae</taxon>
        <taxon>Acinetobacter</taxon>
    </lineage>
</organism>
<keyword evidence="3" id="KW-1185">Reference proteome</keyword>
<name>S3MY99_9GAMM</name>
<dbReference type="Gene3D" id="3.30.950.30">
    <property type="entry name" value="Schlafen, AAA domain"/>
    <property type="match status" value="1"/>
</dbReference>
<accession>S3MY99</accession>
<dbReference type="STRING" id="632955.GCA_000829675_01247"/>
<dbReference type="PANTHER" id="PTHR30595">
    <property type="entry name" value="GLPR-RELATED TRANSCRIPTIONAL REPRESSOR"/>
    <property type="match status" value="1"/>
</dbReference>
<dbReference type="InterPro" id="IPR007421">
    <property type="entry name" value="Schlafen_AlbA_2_dom"/>
</dbReference>
<feature type="domain" description="Schlafen AlbA-2" evidence="1">
    <location>
        <begin position="206"/>
        <end position="331"/>
    </location>
</feature>
<dbReference type="Proteomes" id="UP000014568">
    <property type="component" value="Unassembled WGS sequence"/>
</dbReference>
<sequence>MDLNHYIANKFKIFNEYLEMHWQHQPLKYKEIQTLLFFQAYATIDLMVRAEINLYHSNEYPTLSYYYQRIEKYIKIPTKELFPASFHRPYEQILNEFKYLCFYQDNLDIQKKIDNIYSLYQKIAVPNSSHGIYHEIHESLQHSIEFLHDPKIAIQHKTKILYRWQDIDNLEMASAYRSLAKIQQTLSQYQQQSLAEKYLSLIDQSENNQIEFKQRTTDLLSHKKSDSWIKACFAFMNTRKGYVFIGVADDQSIVGIEQELHEHFQGSLDLMKRGLLDKLSHESQKRSNIYTTLEDIRIEGKTILVFKCNKSDRPVYYKGDLYMRNNGQTIRVPPELIACFQEEFYC</sequence>
<dbReference type="Pfam" id="PF04326">
    <property type="entry name" value="SLFN_AlbA_2"/>
    <property type="match status" value="1"/>
</dbReference>
<dbReference type="AlphaFoldDB" id="S3MY99"/>
<gene>
    <name evidence="2" type="ORF">F945_02402</name>
</gene>
<dbReference type="InterPro" id="IPR038461">
    <property type="entry name" value="Schlafen_AlbA_2_dom_sf"/>
</dbReference>
<comment type="caution">
    <text evidence="2">The sequence shown here is derived from an EMBL/GenBank/DDBJ whole genome shotgun (WGS) entry which is preliminary data.</text>
</comment>